<evidence type="ECO:0000256" key="5">
    <source>
        <dbReference type="ARBA" id="ARBA00022695"/>
    </source>
</evidence>
<organism evidence="15 16">
    <name type="scientific">Anolis carolinensis</name>
    <name type="common">Green anole</name>
    <name type="synonym">American chameleon</name>
    <dbReference type="NCBI Taxonomy" id="28377"/>
    <lineage>
        <taxon>Eukaryota</taxon>
        <taxon>Metazoa</taxon>
        <taxon>Chordata</taxon>
        <taxon>Craniata</taxon>
        <taxon>Vertebrata</taxon>
        <taxon>Euteleostomi</taxon>
        <taxon>Lepidosauria</taxon>
        <taxon>Squamata</taxon>
        <taxon>Bifurcata</taxon>
        <taxon>Unidentata</taxon>
        <taxon>Episquamata</taxon>
        <taxon>Toxicofera</taxon>
        <taxon>Iguania</taxon>
        <taxon>Dactyloidae</taxon>
        <taxon>Anolis</taxon>
    </lineage>
</organism>
<dbReference type="InterPro" id="IPR043502">
    <property type="entry name" value="DNA/RNA_pol_sf"/>
</dbReference>
<dbReference type="Gene3D" id="1.10.340.70">
    <property type="match status" value="1"/>
</dbReference>
<dbReference type="CDD" id="cd00303">
    <property type="entry name" value="retropepsin_like"/>
    <property type="match status" value="1"/>
</dbReference>
<keyword evidence="11" id="KW-0862">Zinc</keyword>
<evidence type="ECO:0000259" key="13">
    <source>
        <dbReference type="PROSITE" id="PS50878"/>
    </source>
</evidence>
<dbReference type="FunFam" id="3.10.20.370:FF:000003">
    <property type="entry name" value="Transposon Tf2-6 polyprotein"/>
    <property type="match status" value="1"/>
</dbReference>
<dbReference type="InterPro" id="IPR012337">
    <property type="entry name" value="RNaseH-like_sf"/>
</dbReference>
<dbReference type="InterPro" id="IPR001878">
    <property type="entry name" value="Znf_CCHC"/>
</dbReference>
<evidence type="ECO:0000256" key="11">
    <source>
        <dbReference type="PROSITE-ProRule" id="PRU00047"/>
    </source>
</evidence>
<dbReference type="GO" id="GO:0006508">
    <property type="term" value="P:proteolysis"/>
    <property type="evidence" value="ECO:0007669"/>
    <property type="project" value="InterPro"/>
</dbReference>
<dbReference type="PROSITE" id="PS50994">
    <property type="entry name" value="INTEGRASE"/>
    <property type="match status" value="1"/>
</dbReference>
<evidence type="ECO:0000256" key="1">
    <source>
        <dbReference type="ARBA" id="ARBA00010879"/>
    </source>
</evidence>
<dbReference type="GO" id="GO:0008270">
    <property type="term" value="F:zinc ion binding"/>
    <property type="evidence" value="ECO:0007669"/>
    <property type="project" value="UniProtKB-KW"/>
</dbReference>
<dbReference type="Pfam" id="PF17921">
    <property type="entry name" value="Integrase_H2C2"/>
    <property type="match status" value="1"/>
</dbReference>
<evidence type="ECO:0000256" key="6">
    <source>
        <dbReference type="ARBA" id="ARBA00022722"/>
    </source>
</evidence>
<keyword evidence="4" id="KW-0808">Transferase</keyword>
<dbReference type="Pfam" id="PF08284">
    <property type="entry name" value="RVP_2"/>
    <property type="match status" value="1"/>
</dbReference>
<feature type="domain" description="CCHC-type" evidence="12">
    <location>
        <begin position="240"/>
        <end position="253"/>
    </location>
</feature>
<evidence type="ECO:0000256" key="4">
    <source>
        <dbReference type="ARBA" id="ARBA00022679"/>
    </source>
</evidence>
<dbReference type="GO" id="GO:0004523">
    <property type="term" value="F:RNA-DNA hybrid ribonuclease activity"/>
    <property type="evidence" value="ECO:0007669"/>
    <property type="project" value="UniProtKB-EC"/>
</dbReference>
<dbReference type="FunFam" id="1.10.340.70:FF:000001">
    <property type="entry name" value="Retrovirus-related Pol polyprotein from transposon gypsy-like Protein"/>
    <property type="match status" value="1"/>
</dbReference>
<dbReference type="Proteomes" id="UP000001646">
    <property type="component" value="Chromosome 2"/>
</dbReference>
<dbReference type="InterPro" id="IPR043128">
    <property type="entry name" value="Rev_trsase/Diguanyl_cyclase"/>
</dbReference>
<dbReference type="SUPFAM" id="SSF53098">
    <property type="entry name" value="Ribonuclease H-like"/>
    <property type="match status" value="1"/>
</dbReference>
<dbReference type="SUPFAM" id="SSF56672">
    <property type="entry name" value="DNA/RNA polymerases"/>
    <property type="match status" value="1"/>
</dbReference>
<dbReference type="GO" id="GO:0003964">
    <property type="term" value="F:RNA-directed DNA polymerase activity"/>
    <property type="evidence" value="ECO:0007669"/>
    <property type="project" value="UniProtKB-KW"/>
</dbReference>
<evidence type="ECO:0000313" key="15">
    <source>
        <dbReference type="Ensembl" id="ENSACAP00000028487.1"/>
    </source>
</evidence>
<dbReference type="Pfam" id="PF00078">
    <property type="entry name" value="RVT_1"/>
    <property type="match status" value="1"/>
</dbReference>
<evidence type="ECO:0000256" key="9">
    <source>
        <dbReference type="ARBA" id="ARBA00022918"/>
    </source>
</evidence>
<dbReference type="Ensembl" id="ENSACAT00000054859.1">
    <property type="protein sequence ID" value="ENSACAP00000028487.1"/>
    <property type="gene ID" value="ENSACAG00000036261.1"/>
</dbReference>
<dbReference type="PROSITE" id="PS00141">
    <property type="entry name" value="ASP_PROTEASE"/>
    <property type="match status" value="1"/>
</dbReference>
<dbReference type="InterPro" id="IPR041373">
    <property type="entry name" value="RT_RNaseH"/>
</dbReference>
<keyword evidence="7" id="KW-0255">Endonuclease</keyword>
<dbReference type="GO" id="GO:0004190">
    <property type="term" value="F:aspartic-type endopeptidase activity"/>
    <property type="evidence" value="ECO:0007669"/>
    <property type="project" value="InterPro"/>
</dbReference>
<dbReference type="FunFam" id="3.30.70.270:FF:000020">
    <property type="entry name" value="Transposon Tf2-6 polyprotein-like Protein"/>
    <property type="match status" value="1"/>
</dbReference>
<dbReference type="InParanoid" id="A0A803SZU7"/>
<evidence type="ECO:0000259" key="12">
    <source>
        <dbReference type="PROSITE" id="PS50158"/>
    </source>
</evidence>
<dbReference type="InterPro" id="IPR005162">
    <property type="entry name" value="Retrotrans_gag_dom"/>
</dbReference>
<dbReference type="FunFam" id="3.30.420.10:FF:000032">
    <property type="entry name" value="Retrovirus-related Pol polyprotein from transposon 297-like Protein"/>
    <property type="match status" value="1"/>
</dbReference>
<dbReference type="InterPro" id="IPR000477">
    <property type="entry name" value="RT_dom"/>
</dbReference>
<dbReference type="PANTHER" id="PTHR37984:SF5">
    <property type="entry name" value="PROTEIN NYNRIN-LIKE"/>
    <property type="match status" value="1"/>
</dbReference>
<dbReference type="InterPro" id="IPR050951">
    <property type="entry name" value="Retrovirus_Pol_polyprotein"/>
</dbReference>
<keyword evidence="8" id="KW-0378">Hydrolase</keyword>
<keyword evidence="6" id="KW-0540">Nuclease</keyword>
<dbReference type="GeneTree" id="ENSGT01040000240511"/>
<keyword evidence="11" id="KW-0479">Metal-binding</keyword>
<dbReference type="Pfam" id="PF00665">
    <property type="entry name" value="rve"/>
    <property type="match status" value="1"/>
</dbReference>
<dbReference type="InterPro" id="IPR001584">
    <property type="entry name" value="Integrase_cat-core"/>
</dbReference>
<evidence type="ECO:0000256" key="3">
    <source>
        <dbReference type="ARBA" id="ARBA00012493"/>
    </source>
</evidence>
<dbReference type="Gene3D" id="2.40.70.10">
    <property type="entry name" value="Acid Proteases"/>
    <property type="match status" value="1"/>
</dbReference>
<dbReference type="SUPFAM" id="SSF50630">
    <property type="entry name" value="Acid proteases"/>
    <property type="match status" value="1"/>
</dbReference>
<accession>A0A803SZU7</accession>
<evidence type="ECO:0000256" key="7">
    <source>
        <dbReference type="ARBA" id="ARBA00022759"/>
    </source>
</evidence>
<keyword evidence="5" id="KW-0548">Nucleotidyltransferase</keyword>
<name>A0A803SZU7_ANOCA</name>
<evidence type="ECO:0000256" key="10">
    <source>
        <dbReference type="ARBA" id="ARBA00039658"/>
    </source>
</evidence>
<dbReference type="PROSITE" id="PS50158">
    <property type="entry name" value="ZF_CCHC"/>
    <property type="match status" value="1"/>
</dbReference>
<dbReference type="GO" id="GO:0003676">
    <property type="term" value="F:nucleic acid binding"/>
    <property type="evidence" value="ECO:0007669"/>
    <property type="project" value="InterPro"/>
</dbReference>
<sequence>MDELRVKLDQLQTAFTVSQTAHAVKGHVLTPERFDGTRCKLPTFLAQVELYFSQLSAHAYPTDTSKVAFILSLLTGSAGQWATNLILGNDPVKDNLNDFRKLLIDTFGDPLRTENAGWALYRLKQGKGTVLDYLNKFNLYRHQLDWGENAFMLLFTAGLSDMLQDELARLEPAESWDTLVAKVLRLDARFEARKHSKAMCAPPMHVTRAPVVMGEEPMGLGVFKKLSTEEKSRRRQLGLCLYCGNAGHFAKNCNVKPSKTFGKRPALVRRETNALGLLKQSTEGRKHVFVPITLSVGGRELVSTLALLDSGATVSYVDTEFAKKHGIPRVRKACDVWVEGADGRLLETGVVNHETSAVTWEVQGVTGTFVWDITSLPRYDVILGMDWLAVVNPQVDWATRKVILKRQDCCTLNVTHSDMEGVPAEYGEFSDVFCKKEADKLPPHRPYDCAIKLAEGAKLPAGRLYALTVPERQALREFLDENLAKGFIRPSSSPTAAPVFFVAKKTGELRLVCDYRILNKYTIRDRYPLPLISELLSRVQGAKVFTKLDLRGAYNLIRIREGDEWKTAFNTCFGCHEFRVMPFGLCNAPAVFQRFMNDVFRDLIDQFLVIYLDDILIFSKDEKEHRQHVKQVLHHLRANGLFAKASKCVFHVPEVEFLGHVVSGRELKMDPHKVDAVNSWQELKTKKDVQRFLGFANYYWEFIPNFAKLTVPLTQLLRKKQPFVWGREAHDAFLQLKSSFQSDNILTHPDVDKPFVVEADASSYALGAVLSQKDSSGTLHPCGFYSRQLTPFEQNYTIWEKELLAIKVAFEVWRHWLEGARHQIVVRSDHKNLEHLQTAKKLNQRQIRWALFFSRFNFKVQFVEGKANLRADALSRKPEFKTNEQVVCQTILPTASLCVVDNELGLHDQILEAQKDDVWTQEQLMLLSAGNRTILPHLQDQDGVLVRRGQVYVPVGALRLEVIRAHHDEPMAGHFGRFKTVQLITRSYWWPKMRQDILRFCDSCAVCQQSKTPVGRPRGLLSSLPVPERPWQIISMDFISDLPKSGGYTCIWVVVDLFSKLAHFIPCSTIPAAPTLALLFTKHIYRLHGAPEVIISDRAPQFVSRFWKHFHECLGTKLNVSSAFHPQTDGQSERVNGLLEQYLRCFCLDQPTAWVKWLPVAEFAYNNAVHTSSQHTPFELTYGFHPRGGVAPSTNVVSSDPVYRSTEMAALHDVARRLLLEAKATQKTQADRHRQAGEELEEGDLVWLSSKHIKQAGGKFAPRYLGPRCGAVDQCGLFGPCVPLYGNGCIA</sequence>
<dbReference type="Gene3D" id="3.30.420.10">
    <property type="entry name" value="Ribonuclease H-like superfamily/Ribonuclease H"/>
    <property type="match status" value="1"/>
</dbReference>
<dbReference type="InterPro" id="IPR036397">
    <property type="entry name" value="RNaseH_sf"/>
</dbReference>
<proteinExistence type="inferred from homology"/>
<dbReference type="Gene3D" id="3.30.70.270">
    <property type="match status" value="2"/>
</dbReference>
<reference evidence="15 16" key="1">
    <citation type="submission" date="2009-12" db="EMBL/GenBank/DDBJ databases">
        <title>The Genome Sequence of Anolis carolinensis (Green Anole Lizard).</title>
        <authorList>
            <consortium name="The Genome Sequencing Platform"/>
            <person name="Di Palma F."/>
            <person name="Alfoldi J."/>
            <person name="Heiman D."/>
            <person name="Young S."/>
            <person name="Grabherr M."/>
            <person name="Johnson J."/>
            <person name="Lander E.S."/>
            <person name="Lindblad-Toh K."/>
        </authorList>
    </citation>
    <scope>NUCLEOTIDE SEQUENCE [LARGE SCALE GENOMIC DNA]</scope>
    <source>
        <strain evidence="15 16">JBL SC #1</strain>
    </source>
</reference>
<feature type="domain" description="Reverse transcriptase" evidence="13">
    <location>
        <begin position="483"/>
        <end position="662"/>
    </location>
</feature>
<evidence type="ECO:0000313" key="16">
    <source>
        <dbReference type="Proteomes" id="UP000001646"/>
    </source>
</evidence>
<comment type="similarity">
    <text evidence="1">Belongs to the beta type-B retroviral polymerase family. HERV class-II K(HML-2) pol subfamily.</text>
</comment>
<dbReference type="Gene3D" id="3.10.10.10">
    <property type="entry name" value="HIV Type 1 Reverse Transcriptase, subunit A, domain 1"/>
    <property type="match status" value="1"/>
</dbReference>
<feature type="domain" description="Integrase catalytic" evidence="14">
    <location>
        <begin position="1026"/>
        <end position="1185"/>
    </location>
</feature>
<dbReference type="InterPro" id="IPR036875">
    <property type="entry name" value="Znf_CCHC_sf"/>
</dbReference>
<evidence type="ECO:0000256" key="8">
    <source>
        <dbReference type="ARBA" id="ARBA00022801"/>
    </source>
</evidence>
<dbReference type="GO" id="GO:0015074">
    <property type="term" value="P:DNA integration"/>
    <property type="evidence" value="ECO:0007669"/>
    <property type="project" value="InterPro"/>
</dbReference>
<dbReference type="InterPro" id="IPR041588">
    <property type="entry name" value="Integrase_H2C2"/>
</dbReference>
<evidence type="ECO:0000259" key="14">
    <source>
        <dbReference type="PROSITE" id="PS50994"/>
    </source>
</evidence>
<dbReference type="SUPFAM" id="SSF57756">
    <property type="entry name" value="Retrovirus zinc finger-like domains"/>
    <property type="match status" value="1"/>
</dbReference>
<dbReference type="InterPro" id="IPR001969">
    <property type="entry name" value="Aspartic_peptidase_AS"/>
</dbReference>
<dbReference type="EC" id="2.7.7.49" evidence="3"/>
<protein>
    <recommendedName>
        <fullName evidence="10">Gypsy retrotransposon integrase-like protein 1</fullName>
        <ecNumber evidence="3">2.7.7.49</ecNumber>
        <ecNumber evidence="2">3.1.26.4</ecNumber>
    </recommendedName>
</protein>
<reference evidence="15" key="3">
    <citation type="submission" date="2025-09" db="UniProtKB">
        <authorList>
            <consortium name="Ensembl"/>
        </authorList>
    </citation>
    <scope>IDENTIFICATION</scope>
</reference>
<dbReference type="CDD" id="cd01647">
    <property type="entry name" value="RT_LTR"/>
    <property type="match status" value="1"/>
</dbReference>
<dbReference type="PANTHER" id="PTHR37984">
    <property type="entry name" value="PROTEIN CBG26694"/>
    <property type="match status" value="1"/>
</dbReference>
<keyword evidence="16" id="KW-1185">Reference proteome</keyword>
<reference evidence="15" key="2">
    <citation type="submission" date="2025-08" db="UniProtKB">
        <authorList>
            <consortium name="Ensembl"/>
        </authorList>
    </citation>
    <scope>IDENTIFICATION</scope>
</reference>
<dbReference type="InterPro" id="IPR021109">
    <property type="entry name" value="Peptidase_aspartic_dom_sf"/>
</dbReference>
<keyword evidence="9" id="KW-0695">RNA-directed DNA polymerase</keyword>
<dbReference type="PROSITE" id="PS50878">
    <property type="entry name" value="RT_POL"/>
    <property type="match status" value="1"/>
</dbReference>
<evidence type="ECO:0000256" key="2">
    <source>
        <dbReference type="ARBA" id="ARBA00012180"/>
    </source>
</evidence>
<dbReference type="Pfam" id="PF03732">
    <property type="entry name" value="Retrotrans_gag"/>
    <property type="match status" value="1"/>
</dbReference>
<dbReference type="CDD" id="cd09274">
    <property type="entry name" value="RNase_HI_RT_Ty3"/>
    <property type="match status" value="1"/>
</dbReference>
<keyword evidence="11" id="KW-0863">Zinc-finger</keyword>
<dbReference type="Pfam" id="PF17917">
    <property type="entry name" value="RT_RNaseH"/>
    <property type="match status" value="1"/>
</dbReference>
<dbReference type="EC" id="3.1.26.4" evidence="2"/>